<dbReference type="Gene3D" id="1.10.10.10">
    <property type="entry name" value="Winged helix-like DNA-binding domain superfamily/Winged helix DNA-binding domain"/>
    <property type="match status" value="1"/>
</dbReference>
<dbReference type="PANTHER" id="PTHR30136">
    <property type="entry name" value="HELIX-TURN-HELIX TRANSCRIPTIONAL REGULATOR, ICLR FAMILY"/>
    <property type="match status" value="1"/>
</dbReference>
<protein>
    <recommendedName>
        <fullName evidence="8">IclR family transcriptional regulator</fullName>
    </recommendedName>
</protein>
<reference evidence="6 7" key="1">
    <citation type="submission" date="2017-05" db="EMBL/GenBank/DDBJ databases">
        <title>Full genome sequence of Pseudorhodoplanes sinuspersici.</title>
        <authorList>
            <person name="Dastgheib S.M.M."/>
            <person name="Shavandi M."/>
            <person name="Tirandaz H."/>
        </authorList>
    </citation>
    <scope>NUCLEOTIDE SEQUENCE [LARGE SCALE GENOMIC DNA]</scope>
    <source>
        <strain evidence="6 7">RIPI110</strain>
    </source>
</reference>
<dbReference type="InterPro" id="IPR036388">
    <property type="entry name" value="WH-like_DNA-bd_sf"/>
</dbReference>
<gene>
    <name evidence="6" type="ORF">CAK95_16605</name>
</gene>
<evidence type="ECO:0000256" key="3">
    <source>
        <dbReference type="ARBA" id="ARBA00023163"/>
    </source>
</evidence>
<feature type="domain" description="HTH iclR-type" evidence="4">
    <location>
        <begin position="54"/>
        <end position="116"/>
    </location>
</feature>
<evidence type="ECO:0000313" key="6">
    <source>
        <dbReference type="EMBL" id="ARQ00515.1"/>
    </source>
</evidence>
<dbReference type="GO" id="GO:0003677">
    <property type="term" value="F:DNA binding"/>
    <property type="evidence" value="ECO:0007669"/>
    <property type="project" value="UniProtKB-KW"/>
</dbReference>
<sequence length="303" mass="32767">MRPSLPPARSAMRSIFYSSWPSAASCIGAANRTTGMGRTGEDGHDRRDDHNGLIRSVDRALDLLETISAQPSGLSLVDLARQTTLPASTTHRLLTTLQQRGFVRFDRTRGRWLIGRAALTVGANYAGSRDMVALARPILQRFSAACGEMINLGVIDNGQVVFLQRVDPRARKSYVPASAPAIPLHCSSIGKTLLAVLPERELQNAISPHKLVPLTPNTIVNERAFRRELETACKNGFAVDDEENTIGLRCIAAPVFDEYRRPVAAVSMAAPADRLKKRQVAANGAMIKAAAGELTALWGGFSA</sequence>
<dbReference type="SMART" id="SM00346">
    <property type="entry name" value="HTH_ICLR"/>
    <property type="match status" value="1"/>
</dbReference>
<dbReference type="InterPro" id="IPR014757">
    <property type="entry name" value="Tscrpt_reg_IclR_C"/>
</dbReference>
<dbReference type="SUPFAM" id="SSF55781">
    <property type="entry name" value="GAF domain-like"/>
    <property type="match status" value="1"/>
</dbReference>
<dbReference type="STRING" id="1235591.CAK95_16605"/>
<evidence type="ECO:0000313" key="7">
    <source>
        <dbReference type="Proteomes" id="UP000194137"/>
    </source>
</evidence>
<evidence type="ECO:0000256" key="2">
    <source>
        <dbReference type="ARBA" id="ARBA00023125"/>
    </source>
</evidence>
<dbReference type="EMBL" id="CP021112">
    <property type="protein sequence ID" value="ARQ00515.1"/>
    <property type="molecule type" value="Genomic_DNA"/>
</dbReference>
<keyword evidence="2" id="KW-0238">DNA-binding</keyword>
<feature type="domain" description="IclR-ED" evidence="5">
    <location>
        <begin position="117"/>
        <end position="300"/>
    </location>
</feature>
<dbReference type="InterPro" id="IPR036390">
    <property type="entry name" value="WH_DNA-bd_sf"/>
</dbReference>
<accession>A0A1W6ZUS8</accession>
<proteinExistence type="predicted"/>
<dbReference type="OrthoDB" id="9807558at2"/>
<dbReference type="Pfam" id="PF01614">
    <property type="entry name" value="IclR_C"/>
    <property type="match status" value="1"/>
</dbReference>
<dbReference type="SUPFAM" id="SSF46785">
    <property type="entry name" value="Winged helix' DNA-binding domain"/>
    <property type="match status" value="1"/>
</dbReference>
<keyword evidence="3" id="KW-0804">Transcription</keyword>
<dbReference type="PROSITE" id="PS51257">
    <property type="entry name" value="PROKAR_LIPOPROTEIN"/>
    <property type="match status" value="1"/>
</dbReference>
<evidence type="ECO:0000259" key="5">
    <source>
        <dbReference type="PROSITE" id="PS51078"/>
    </source>
</evidence>
<dbReference type="InterPro" id="IPR029016">
    <property type="entry name" value="GAF-like_dom_sf"/>
</dbReference>
<dbReference type="Gene3D" id="3.30.450.40">
    <property type="match status" value="1"/>
</dbReference>
<keyword evidence="7" id="KW-1185">Reference proteome</keyword>
<dbReference type="InterPro" id="IPR050707">
    <property type="entry name" value="HTH_MetabolicPath_Reg"/>
</dbReference>
<evidence type="ECO:0000259" key="4">
    <source>
        <dbReference type="PROSITE" id="PS51077"/>
    </source>
</evidence>
<evidence type="ECO:0008006" key="8">
    <source>
        <dbReference type="Google" id="ProtNLM"/>
    </source>
</evidence>
<organism evidence="6 7">
    <name type="scientific">Pseudorhodoplanes sinuspersici</name>
    <dbReference type="NCBI Taxonomy" id="1235591"/>
    <lineage>
        <taxon>Bacteria</taxon>
        <taxon>Pseudomonadati</taxon>
        <taxon>Pseudomonadota</taxon>
        <taxon>Alphaproteobacteria</taxon>
        <taxon>Hyphomicrobiales</taxon>
        <taxon>Pseudorhodoplanes</taxon>
    </lineage>
</organism>
<dbReference type="KEGG" id="psin:CAK95_16605"/>
<dbReference type="PROSITE" id="PS51077">
    <property type="entry name" value="HTH_ICLR"/>
    <property type="match status" value="1"/>
</dbReference>
<name>A0A1W6ZUS8_9HYPH</name>
<dbReference type="GO" id="GO:0003700">
    <property type="term" value="F:DNA-binding transcription factor activity"/>
    <property type="evidence" value="ECO:0007669"/>
    <property type="project" value="TreeGrafter"/>
</dbReference>
<dbReference type="PROSITE" id="PS51078">
    <property type="entry name" value="ICLR_ED"/>
    <property type="match status" value="1"/>
</dbReference>
<dbReference type="GO" id="GO:0045892">
    <property type="term" value="P:negative regulation of DNA-templated transcription"/>
    <property type="evidence" value="ECO:0007669"/>
    <property type="project" value="TreeGrafter"/>
</dbReference>
<dbReference type="Pfam" id="PF09339">
    <property type="entry name" value="HTH_IclR"/>
    <property type="match status" value="1"/>
</dbReference>
<dbReference type="Proteomes" id="UP000194137">
    <property type="component" value="Chromosome"/>
</dbReference>
<dbReference type="PANTHER" id="PTHR30136:SF24">
    <property type="entry name" value="HTH-TYPE TRANSCRIPTIONAL REPRESSOR ALLR"/>
    <property type="match status" value="1"/>
</dbReference>
<evidence type="ECO:0000256" key="1">
    <source>
        <dbReference type="ARBA" id="ARBA00023015"/>
    </source>
</evidence>
<dbReference type="FunFam" id="1.10.10.10:FF:000056">
    <property type="entry name" value="IclR family transcriptional regulator"/>
    <property type="match status" value="1"/>
</dbReference>
<dbReference type="InterPro" id="IPR005471">
    <property type="entry name" value="Tscrpt_reg_IclR_N"/>
</dbReference>
<dbReference type="AlphaFoldDB" id="A0A1W6ZUS8"/>
<keyword evidence="1" id="KW-0805">Transcription regulation</keyword>